<proteinExistence type="predicted"/>
<dbReference type="Gene3D" id="3.30.70.100">
    <property type="match status" value="1"/>
</dbReference>
<dbReference type="Pfam" id="PF00403">
    <property type="entry name" value="HMA"/>
    <property type="match status" value="1"/>
</dbReference>
<sequence length="127" mass="13742">MKTFRALSFGLLAFVGTQFSQAQDTKPKAKQKAGTEQVTIKTSAVCDMCKARLEKSLAYEKGVQAAVLNVPTQMLTVTYRTDKTNADALRSAVVATGYDADTKTANAKAYERLPECCKKTNAVHSAN</sequence>
<dbReference type="GO" id="GO:0046872">
    <property type="term" value="F:metal ion binding"/>
    <property type="evidence" value="ECO:0007669"/>
    <property type="project" value="InterPro"/>
</dbReference>
<feature type="signal peptide" evidence="1">
    <location>
        <begin position="1"/>
        <end position="22"/>
    </location>
</feature>
<dbReference type="RefSeq" id="WP_119444554.1">
    <property type="nucleotide sequence ID" value="NZ_CP032317.1"/>
</dbReference>
<organism evidence="3 4">
    <name type="scientific">Hymenobacter oligotrophus</name>
    <dbReference type="NCBI Taxonomy" id="2319843"/>
    <lineage>
        <taxon>Bacteria</taxon>
        <taxon>Pseudomonadati</taxon>
        <taxon>Bacteroidota</taxon>
        <taxon>Cytophagia</taxon>
        <taxon>Cytophagales</taxon>
        <taxon>Hymenobacteraceae</taxon>
        <taxon>Hymenobacter</taxon>
    </lineage>
</organism>
<dbReference type="PROSITE" id="PS50846">
    <property type="entry name" value="HMA_2"/>
    <property type="match status" value="1"/>
</dbReference>
<dbReference type="InterPro" id="IPR006121">
    <property type="entry name" value="HMA_dom"/>
</dbReference>
<dbReference type="EMBL" id="CP032317">
    <property type="protein sequence ID" value="AYA36976.1"/>
    <property type="molecule type" value="Genomic_DNA"/>
</dbReference>
<gene>
    <name evidence="3" type="ORF">D3Y59_07850</name>
</gene>
<feature type="chain" id="PRO_5017578351" evidence="1">
    <location>
        <begin position="23"/>
        <end position="127"/>
    </location>
</feature>
<reference evidence="3 4" key="1">
    <citation type="submission" date="2018-09" db="EMBL/GenBank/DDBJ databases">
        <title>Hymenobacter medium sp. nov., isolated from R2A medium.</title>
        <authorList>
            <person name="Yingchao G."/>
        </authorList>
    </citation>
    <scope>NUCLEOTIDE SEQUENCE [LARGE SCALE GENOMIC DNA]</scope>
    <source>
        <strain evidence="4">sh-6</strain>
    </source>
</reference>
<feature type="domain" description="HMA" evidence="2">
    <location>
        <begin position="35"/>
        <end position="101"/>
    </location>
</feature>
<name>A0A3B7RC06_9BACT</name>
<keyword evidence="4" id="KW-1185">Reference proteome</keyword>
<evidence type="ECO:0000259" key="2">
    <source>
        <dbReference type="PROSITE" id="PS50846"/>
    </source>
</evidence>
<keyword evidence="1" id="KW-0732">Signal</keyword>
<dbReference type="Proteomes" id="UP000262802">
    <property type="component" value="Chromosome"/>
</dbReference>
<dbReference type="CDD" id="cd00371">
    <property type="entry name" value="HMA"/>
    <property type="match status" value="1"/>
</dbReference>
<evidence type="ECO:0000256" key="1">
    <source>
        <dbReference type="SAM" id="SignalP"/>
    </source>
</evidence>
<dbReference type="SUPFAM" id="SSF55008">
    <property type="entry name" value="HMA, heavy metal-associated domain"/>
    <property type="match status" value="1"/>
</dbReference>
<dbReference type="InterPro" id="IPR036163">
    <property type="entry name" value="HMA_dom_sf"/>
</dbReference>
<evidence type="ECO:0000313" key="4">
    <source>
        <dbReference type="Proteomes" id="UP000262802"/>
    </source>
</evidence>
<dbReference type="KEGG" id="hyh:D3Y59_07850"/>
<accession>A0A3B7RC06</accession>
<protein>
    <submittedName>
        <fullName evidence="3">Copper chaperone</fullName>
    </submittedName>
</protein>
<evidence type="ECO:0000313" key="3">
    <source>
        <dbReference type="EMBL" id="AYA36976.1"/>
    </source>
</evidence>
<dbReference type="AlphaFoldDB" id="A0A3B7RC06"/>
<dbReference type="OrthoDB" id="5513217at2"/>